<accession>A0AAD7RKJ1</accession>
<reference evidence="1" key="1">
    <citation type="journal article" date="2023" name="Science">
        <title>Genome structures resolve the early diversification of teleost fishes.</title>
        <authorList>
            <person name="Parey E."/>
            <person name="Louis A."/>
            <person name="Montfort J."/>
            <person name="Bouchez O."/>
            <person name="Roques C."/>
            <person name="Iampietro C."/>
            <person name="Lluch J."/>
            <person name="Castinel A."/>
            <person name="Donnadieu C."/>
            <person name="Desvignes T."/>
            <person name="Floi Bucao C."/>
            <person name="Jouanno E."/>
            <person name="Wen M."/>
            <person name="Mejri S."/>
            <person name="Dirks R."/>
            <person name="Jansen H."/>
            <person name="Henkel C."/>
            <person name="Chen W.J."/>
            <person name="Zahm M."/>
            <person name="Cabau C."/>
            <person name="Klopp C."/>
            <person name="Thompson A.W."/>
            <person name="Robinson-Rechavi M."/>
            <person name="Braasch I."/>
            <person name="Lecointre G."/>
            <person name="Bobe J."/>
            <person name="Postlethwait J.H."/>
            <person name="Berthelot C."/>
            <person name="Roest Crollius H."/>
            <person name="Guiguen Y."/>
        </authorList>
    </citation>
    <scope>NUCLEOTIDE SEQUENCE</scope>
    <source>
        <strain evidence="1">NC1722</strain>
    </source>
</reference>
<evidence type="ECO:0000313" key="2">
    <source>
        <dbReference type="Proteomes" id="UP001221898"/>
    </source>
</evidence>
<organism evidence="1 2">
    <name type="scientific">Aldrovandia affinis</name>
    <dbReference type="NCBI Taxonomy" id="143900"/>
    <lineage>
        <taxon>Eukaryota</taxon>
        <taxon>Metazoa</taxon>
        <taxon>Chordata</taxon>
        <taxon>Craniata</taxon>
        <taxon>Vertebrata</taxon>
        <taxon>Euteleostomi</taxon>
        <taxon>Actinopterygii</taxon>
        <taxon>Neopterygii</taxon>
        <taxon>Teleostei</taxon>
        <taxon>Notacanthiformes</taxon>
        <taxon>Halosauridae</taxon>
        <taxon>Aldrovandia</taxon>
    </lineage>
</organism>
<gene>
    <name evidence="1" type="ORF">AAFF_G00182240</name>
</gene>
<dbReference type="AlphaFoldDB" id="A0AAD7RKJ1"/>
<dbReference type="Proteomes" id="UP001221898">
    <property type="component" value="Unassembled WGS sequence"/>
</dbReference>
<evidence type="ECO:0000313" key="1">
    <source>
        <dbReference type="EMBL" id="KAJ8385780.1"/>
    </source>
</evidence>
<sequence>MKPTAPEWSEPMHVSLHGERGVGCFTVLVIQVGPNEYRDEGGNPVNAKGGPLDCLFGNPLCEYGVRVGAGWECWNYHPLAAKLVKDPRFWDGYAGGSPDGED</sequence>
<keyword evidence="2" id="KW-1185">Reference proteome</keyword>
<dbReference type="EMBL" id="JAINUG010000241">
    <property type="protein sequence ID" value="KAJ8385780.1"/>
    <property type="molecule type" value="Genomic_DNA"/>
</dbReference>
<name>A0AAD7RKJ1_9TELE</name>
<protein>
    <submittedName>
        <fullName evidence="1">Uncharacterized protein</fullName>
    </submittedName>
</protein>
<comment type="caution">
    <text evidence="1">The sequence shown here is derived from an EMBL/GenBank/DDBJ whole genome shotgun (WGS) entry which is preliminary data.</text>
</comment>
<proteinExistence type="predicted"/>